<evidence type="ECO:0000256" key="1">
    <source>
        <dbReference type="SAM" id="MobiDB-lite"/>
    </source>
</evidence>
<protein>
    <submittedName>
        <fullName evidence="2">Uncharacterized protein</fullName>
    </submittedName>
</protein>
<reference evidence="2" key="3">
    <citation type="submission" date="2006-01" db="EMBL/GenBank/DDBJ databases">
        <authorList>
            <person name="Buell R."/>
        </authorList>
    </citation>
    <scope>NUCLEOTIDE SEQUENCE</scope>
</reference>
<gene>
    <name evidence="2" type="ordered locus">LOC_Os11g05060</name>
</gene>
<reference evidence="2" key="1">
    <citation type="journal article" date="2005" name="BMC Biol.">
        <title>The sequence of rice chromosomes 11 and 12, rich in disease resistance genes and recent gene duplications.</title>
        <authorList>
            <consortium name="The rice chromosomes 11 and 12 sequencing consortia"/>
        </authorList>
    </citation>
    <scope>NUCLEOTIDE SEQUENCE [LARGE SCALE GENOMIC DNA]</scope>
</reference>
<accession>Q2RAK7</accession>
<evidence type="ECO:0000313" key="2">
    <source>
        <dbReference type="EMBL" id="ABA91478.1"/>
    </source>
</evidence>
<sequence length="110" mass="12721">MAHKPPQRKDRPHRAIAASIAFRAATPQRRTDDAVRRAPASRSPPAFYHDDPQDNFSGCHSHERERVKTIMFDSFSQITTSSTSITYLEEKIYRKGCDKHKMNLIRDHDN</sequence>
<reference evidence="2" key="2">
    <citation type="submission" date="2005-04" db="EMBL/GenBank/DDBJ databases">
        <authorList>
            <person name="Buell C.R."/>
            <person name="Wing R.A."/>
            <person name="McCombie W.A."/>
            <person name="Ouyang S."/>
        </authorList>
    </citation>
    <scope>NUCLEOTIDE SEQUENCE</scope>
</reference>
<organism evidence="2">
    <name type="scientific">Oryza sativa subsp. japonica</name>
    <name type="common">Rice</name>
    <dbReference type="NCBI Taxonomy" id="39947"/>
    <lineage>
        <taxon>Eukaryota</taxon>
        <taxon>Viridiplantae</taxon>
        <taxon>Streptophyta</taxon>
        <taxon>Embryophyta</taxon>
        <taxon>Tracheophyta</taxon>
        <taxon>Spermatophyta</taxon>
        <taxon>Magnoliopsida</taxon>
        <taxon>Liliopsida</taxon>
        <taxon>Poales</taxon>
        <taxon>Poaceae</taxon>
        <taxon>BOP clade</taxon>
        <taxon>Oryzoideae</taxon>
        <taxon>Oryzeae</taxon>
        <taxon>Oryzinae</taxon>
        <taxon>Oryza</taxon>
        <taxon>Oryza sativa</taxon>
    </lineage>
</organism>
<dbReference type="AlphaFoldDB" id="Q2RAK7"/>
<proteinExistence type="predicted"/>
<name>Q2RAK7_ORYSJ</name>
<dbReference type="EMBL" id="DP000010">
    <property type="protein sequence ID" value="ABA91478.1"/>
    <property type="molecule type" value="Genomic_DNA"/>
</dbReference>
<feature type="region of interest" description="Disordered" evidence="1">
    <location>
        <begin position="24"/>
        <end position="56"/>
    </location>
</feature>